<sequence>MFYFQEVPNKATNLPCSFLSLSEFYENWEKISLSKEEERFLLPVNWELVHSLLTELKEEGKLDLELPSKEIPVQDPISLREWRFQIKQALLALLERDYRQLLEKYNTQVFIHPSSKLNYKLVHPEEIRHKTKPVPTISAMKNLHSFLNRRLDILPLFSNSKDANLKVYESWKIESLKGETSFKFDESLLKEWETNASDLFVLHSFKEPSLPKF</sequence>
<dbReference type="HOGENOM" id="CLU_1293198_0_0_14"/>
<proteinExistence type="predicted"/>
<name>F0QR68_MYCSL</name>
<organism evidence="1 2">
    <name type="scientific">Mycoplasma suis (strain Illinois)</name>
    <dbReference type="NCBI Taxonomy" id="768700"/>
    <lineage>
        <taxon>Bacteria</taxon>
        <taxon>Bacillati</taxon>
        <taxon>Mycoplasmatota</taxon>
        <taxon>Mollicutes</taxon>
        <taxon>Mycoplasmataceae</taxon>
        <taxon>Mycoplasma</taxon>
    </lineage>
</organism>
<keyword evidence="2" id="KW-1185">Reference proteome</keyword>
<dbReference type="KEGG" id="mss:MSU_0452"/>
<dbReference type="EMBL" id="CP002525">
    <property type="protein sequence ID" value="ADX97988.1"/>
    <property type="molecule type" value="Genomic_DNA"/>
</dbReference>
<dbReference type="Proteomes" id="UP000007484">
    <property type="component" value="Chromosome"/>
</dbReference>
<evidence type="ECO:0000313" key="2">
    <source>
        <dbReference type="Proteomes" id="UP000007484"/>
    </source>
</evidence>
<reference evidence="1 2" key="1">
    <citation type="journal article" date="2011" name="J. Bacteriol.">
        <title>Complete genome sequences of two hemotropic Mycoplasmas, Mycoplasma haemofelis strain Ohio2 and Mycoplasma suis strain Illinois.</title>
        <authorList>
            <person name="Messick J.B."/>
            <person name="Santos A.P."/>
            <person name="Guimaraes A.M."/>
        </authorList>
    </citation>
    <scope>NUCLEOTIDE SEQUENCE [LARGE SCALE GENOMIC DNA]</scope>
    <source>
        <strain evidence="1 2">Illinois</strain>
    </source>
</reference>
<evidence type="ECO:0000313" key="1">
    <source>
        <dbReference type="EMBL" id="ADX97988.1"/>
    </source>
</evidence>
<dbReference type="AlphaFoldDB" id="F0QR68"/>
<dbReference type="RefSeq" id="WP_013609088.1">
    <property type="nucleotide sequence ID" value="NC_015155.1"/>
</dbReference>
<gene>
    <name evidence="1" type="ordered locus">MSU_0452</name>
</gene>
<dbReference type="STRING" id="768700.MSU_0452"/>
<protein>
    <submittedName>
        <fullName evidence="1">Uncharacterized protein</fullName>
    </submittedName>
</protein>
<accession>F0QR68</accession>